<evidence type="ECO:0000256" key="6">
    <source>
        <dbReference type="ARBA" id="ARBA00023136"/>
    </source>
</evidence>
<evidence type="ECO:0000256" key="7">
    <source>
        <dbReference type="SAM" id="Phobius"/>
    </source>
</evidence>
<reference evidence="9" key="1">
    <citation type="journal article" date="2020" name="Stud. Mycol.">
        <title>101 Dothideomycetes genomes: a test case for predicting lifestyles and emergence of pathogens.</title>
        <authorList>
            <person name="Haridas S."/>
            <person name="Albert R."/>
            <person name="Binder M."/>
            <person name="Bloem J."/>
            <person name="Labutti K."/>
            <person name="Salamov A."/>
            <person name="Andreopoulos B."/>
            <person name="Baker S."/>
            <person name="Barry K."/>
            <person name="Bills G."/>
            <person name="Bluhm B."/>
            <person name="Cannon C."/>
            <person name="Castanera R."/>
            <person name="Culley D."/>
            <person name="Daum C."/>
            <person name="Ezra D."/>
            <person name="Gonzalez J."/>
            <person name="Henrissat B."/>
            <person name="Kuo A."/>
            <person name="Liang C."/>
            <person name="Lipzen A."/>
            <person name="Lutzoni F."/>
            <person name="Magnuson J."/>
            <person name="Mondo S."/>
            <person name="Nolan M."/>
            <person name="Ohm R."/>
            <person name="Pangilinan J."/>
            <person name="Park H.-J."/>
            <person name="Ramirez L."/>
            <person name="Alfaro M."/>
            <person name="Sun H."/>
            <person name="Tritt A."/>
            <person name="Yoshinaga Y."/>
            <person name="Zwiers L.-H."/>
            <person name="Turgeon B."/>
            <person name="Goodwin S."/>
            <person name="Spatafora J."/>
            <person name="Crous P."/>
            <person name="Grigoriev I."/>
        </authorList>
    </citation>
    <scope>NUCLEOTIDE SEQUENCE</scope>
    <source>
        <strain evidence="9">CBS 133067</strain>
    </source>
</reference>
<organism evidence="9 10">
    <name type="scientific">Rhizodiscina lignyota</name>
    <dbReference type="NCBI Taxonomy" id="1504668"/>
    <lineage>
        <taxon>Eukaryota</taxon>
        <taxon>Fungi</taxon>
        <taxon>Dikarya</taxon>
        <taxon>Ascomycota</taxon>
        <taxon>Pezizomycotina</taxon>
        <taxon>Dothideomycetes</taxon>
        <taxon>Pleosporomycetidae</taxon>
        <taxon>Aulographales</taxon>
        <taxon>Rhizodiscinaceae</taxon>
        <taxon>Rhizodiscina</taxon>
    </lineage>
</organism>
<feature type="transmembrane region" description="Helical" evidence="7">
    <location>
        <begin position="205"/>
        <end position="223"/>
    </location>
</feature>
<dbReference type="SUPFAM" id="SSF144091">
    <property type="entry name" value="Rhomboid-like"/>
    <property type="match status" value="1"/>
</dbReference>
<dbReference type="InterPro" id="IPR035952">
    <property type="entry name" value="Rhomboid-like_sf"/>
</dbReference>
<evidence type="ECO:0000256" key="1">
    <source>
        <dbReference type="ARBA" id="ARBA00004141"/>
    </source>
</evidence>
<dbReference type="Proteomes" id="UP000799772">
    <property type="component" value="Unassembled WGS sequence"/>
</dbReference>
<comment type="caution">
    <text evidence="9">The sequence shown here is derived from an EMBL/GenBank/DDBJ whole genome shotgun (WGS) entry which is preliminary data.</text>
</comment>
<evidence type="ECO:0000256" key="3">
    <source>
        <dbReference type="ARBA" id="ARBA00022692"/>
    </source>
</evidence>
<feature type="transmembrane region" description="Helical" evidence="7">
    <location>
        <begin position="94"/>
        <end position="111"/>
    </location>
</feature>
<keyword evidence="5 7" id="KW-1133">Transmembrane helix</keyword>
<accession>A0A9P4IHA7</accession>
<evidence type="ECO:0000256" key="5">
    <source>
        <dbReference type="ARBA" id="ARBA00022989"/>
    </source>
</evidence>
<dbReference type="Pfam" id="PF01694">
    <property type="entry name" value="Rhomboid"/>
    <property type="match status" value="1"/>
</dbReference>
<dbReference type="InterPro" id="IPR050925">
    <property type="entry name" value="Rhomboid_protease_S54"/>
</dbReference>
<evidence type="ECO:0000313" key="9">
    <source>
        <dbReference type="EMBL" id="KAF2099993.1"/>
    </source>
</evidence>
<evidence type="ECO:0000313" key="10">
    <source>
        <dbReference type="Proteomes" id="UP000799772"/>
    </source>
</evidence>
<keyword evidence="4" id="KW-0378">Hydrolase</keyword>
<comment type="similarity">
    <text evidence="2">Belongs to the peptidase S54 family.</text>
</comment>
<dbReference type="OrthoDB" id="418595at2759"/>
<name>A0A9P4IHA7_9PEZI</name>
<evidence type="ECO:0000256" key="2">
    <source>
        <dbReference type="ARBA" id="ARBA00009045"/>
    </source>
</evidence>
<proteinExistence type="inferred from homology"/>
<feature type="transmembrane region" description="Helical" evidence="7">
    <location>
        <begin position="117"/>
        <end position="136"/>
    </location>
</feature>
<dbReference type="Gene3D" id="1.20.1540.10">
    <property type="entry name" value="Rhomboid-like"/>
    <property type="match status" value="1"/>
</dbReference>
<feature type="domain" description="Peptidase S54 rhomboid" evidence="8">
    <location>
        <begin position="76"/>
        <end position="226"/>
    </location>
</feature>
<dbReference type="GO" id="GO:0004252">
    <property type="term" value="F:serine-type endopeptidase activity"/>
    <property type="evidence" value="ECO:0007669"/>
    <property type="project" value="InterPro"/>
</dbReference>
<keyword evidence="10" id="KW-1185">Reference proteome</keyword>
<sequence>MLSASRIVLRTYTTGQSYGEYVRHSASNSRFIWGLIIANTIVFAGWEYCKFGQGSDQLKAFMYSNFVISGDHIKANRYWTIVTSAFSHISEGHFLGNMITLYAFGSLLATFPGMRVANLAVLSFGSAVSGSLGWLLHERRDEQAYVQRHAVGASGMIMGLGAAAACLTPTTTFLLFGIVPMPLWMLVGGYFLYDSYYLDSKDSRVGHAGHLGGLAFGVAYYALRLRRLGGIFRLR</sequence>
<dbReference type="AlphaFoldDB" id="A0A9P4IHA7"/>
<evidence type="ECO:0000256" key="4">
    <source>
        <dbReference type="ARBA" id="ARBA00022801"/>
    </source>
</evidence>
<keyword evidence="3 7" id="KW-0812">Transmembrane</keyword>
<dbReference type="EMBL" id="ML978125">
    <property type="protein sequence ID" value="KAF2099993.1"/>
    <property type="molecule type" value="Genomic_DNA"/>
</dbReference>
<comment type="subcellular location">
    <subcellularLocation>
        <location evidence="1">Membrane</location>
        <topology evidence="1">Multi-pass membrane protein</topology>
    </subcellularLocation>
</comment>
<dbReference type="PANTHER" id="PTHR43731">
    <property type="entry name" value="RHOMBOID PROTEASE"/>
    <property type="match status" value="1"/>
</dbReference>
<feature type="transmembrane region" description="Helical" evidence="7">
    <location>
        <begin position="31"/>
        <end position="49"/>
    </location>
</feature>
<evidence type="ECO:0000259" key="8">
    <source>
        <dbReference type="Pfam" id="PF01694"/>
    </source>
</evidence>
<feature type="transmembrane region" description="Helical" evidence="7">
    <location>
        <begin position="157"/>
        <end position="185"/>
    </location>
</feature>
<dbReference type="PANTHER" id="PTHR43731:SF14">
    <property type="entry name" value="PRESENILIN-ASSOCIATED RHOMBOID-LIKE PROTEIN, MITOCHONDRIAL"/>
    <property type="match status" value="1"/>
</dbReference>
<keyword evidence="6 7" id="KW-0472">Membrane</keyword>
<protein>
    <recommendedName>
        <fullName evidence="8">Peptidase S54 rhomboid domain-containing protein</fullName>
    </recommendedName>
</protein>
<dbReference type="InterPro" id="IPR022764">
    <property type="entry name" value="Peptidase_S54_rhomboid_dom"/>
</dbReference>
<gene>
    <name evidence="9" type="ORF">NA57DRAFT_75495</name>
</gene>
<dbReference type="GO" id="GO:0016020">
    <property type="term" value="C:membrane"/>
    <property type="evidence" value="ECO:0007669"/>
    <property type="project" value="UniProtKB-SubCell"/>
</dbReference>